<protein>
    <submittedName>
        <fullName evidence="2">Outer membrane lipoprotein-sorting protein</fullName>
    </submittedName>
</protein>
<evidence type="ECO:0000256" key="1">
    <source>
        <dbReference type="SAM" id="MobiDB-lite"/>
    </source>
</evidence>
<reference evidence="3" key="1">
    <citation type="journal article" date="2017" name="Proc. Natl. Acad. Sci. U.S.A.">
        <title>Simulation of Deepwater Horizon oil plume reveals substrate specialization within a complex community of hydrocarbon degraders.</title>
        <authorList>
            <person name="Hu P."/>
            <person name="Dubinsky E.A."/>
            <person name="Probst A.J."/>
            <person name="Wang J."/>
            <person name="Sieber C.M.K."/>
            <person name="Tom L.M."/>
            <person name="Gardinali P."/>
            <person name="Banfield J.F."/>
            <person name="Atlas R.M."/>
            <person name="Andersen G.L."/>
        </authorList>
    </citation>
    <scope>NUCLEOTIDE SEQUENCE [LARGE SCALE GENOMIC DNA]</scope>
</reference>
<evidence type="ECO:0000313" key="3">
    <source>
        <dbReference type="Proteomes" id="UP000227088"/>
    </source>
</evidence>
<dbReference type="AlphaFoldDB" id="A0A1Y5HQI5"/>
<organism evidence="2 3">
    <name type="scientific">Oleispira antarctica</name>
    <dbReference type="NCBI Taxonomy" id="188908"/>
    <lineage>
        <taxon>Bacteria</taxon>
        <taxon>Pseudomonadati</taxon>
        <taxon>Pseudomonadota</taxon>
        <taxon>Gammaproteobacteria</taxon>
        <taxon>Oceanospirillales</taxon>
        <taxon>Oceanospirillaceae</taxon>
        <taxon>Oleispira</taxon>
    </lineage>
</organism>
<sequence length="451" mass="52139">MEKFMLKIITFFVVYLFAWNASAQVLDKDISRLGKDLTPVGAERKGNGSDIPSWNGGLKQSKSHEAGSFHSNPYFREKPLFSINIKNLEQHKDRLSLGSQQLLKQYPSMEMPVYKSHRSASYPDYVYEGIEKNGSNAKLMKFGAGVENSRISSPFPIPENGLEVLWNHTLRFRGESVHYIASTVHTNSNGSRAITVRDYKYYFAFSDPELSTGDLNNKIFFLKRKTLAPSRVAGGITLVHETLDQVRSPRKSWIYVPGQRRVRRTPDLNHDTPDGATNSLRTIDQVDMFNGAPTYYDWKLMGKQEMYIPYNSYLLHSPELSIEDITGPVHLNPQNLRYEAHRVWVVEATVRLGLEHRYAKRRYYFDEDSWSIVYAEEYDEDGKLWQFSESHLINYYDVPVVFSTLENTYDLKDGSYFVEGIDNDRSSSYDYSVEYSKKQFTTSAVRREAKR</sequence>
<dbReference type="Proteomes" id="UP000227088">
    <property type="component" value="Unassembled WGS sequence"/>
</dbReference>
<dbReference type="EMBL" id="MABE01000643">
    <property type="protein sequence ID" value="OUS37085.1"/>
    <property type="molecule type" value="Genomic_DNA"/>
</dbReference>
<feature type="region of interest" description="Disordered" evidence="1">
    <location>
        <begin position="39"/>
        <end position="71"/>
    </location>
</feature>
<evidence type="ECO:0000313" key="2">
    <source>
        <dbReference type="EMBL" id="OUS37085.1"/>
    </source>
</evidence>
<dbReference type="Pfam" id="PF07044">
    <property type="entry name" value="DUF1329"/>
    <property type="match status" value="1"/>
</dbReference>
<dbReference type="InterPro" id="IPR010752">
    <property type="entry name" value="DUF1329"/>
</dbReference>
<keyword evidence="2" id="KW-0449">Lipoprotein</keyword>
<gene>
    <name evidence="2" type="ORF">A9R00_11205</name>
</gene>
<dbReference type="CDD" id="cd16329">
    <property type="entry name" value="LolA_like"/>
    <property type="match status" value="1"/>
</dbReference>
<comment type="caution">
    <text evidence="2">The sequence shown here is derived from an EMBL/GenBank/DDBJ whole genome shotgun (WGS) entry which is preliminary data.</text>
</comment>
<name>A0A1Y5HQI5_OLEAN</name>
<dbReference type="Gene3D" id="2.50.20.10">
    <property type="entry name" value="Lipoprotein localisation LolA/LolB/LppX"/>
    <property type="match status" value="1"/>
</dbReference>
<proteinExistence type="predicted"/>
<accession>A0A1Y5HQI5</accession>